<dbReference type="CDD" id="cd03801">
    <property type="entry name" value="GT4_PimA-like"/>
    <property type="match status" value="1"/>
</dbReference>
<dbReference type="Proteomes" id="UP000182373">
    <property type="component" value="Chromosome"/>
</dbReference>
<name>A0AAC9K9V2_9PROT</name>
<dbReference type="PANTHER" id="PTHR46401">
    <property type="entry name" value="GLYCOSYLTRANSFERASE WBBK-RELATED"/>
    <property type="match status" value="1"/>
</dbReference>
<dbReference type="EMBL" id="CP018191">
    <property type="protein sequence ID" value="APH54686.1"/>
    <property type="molecule type" value="Genomic_DNA"/>
</dbReference>
<dbReference type="Pfam" id="PF00534">
    <property type="entry name" value="Glycos_transf_1"/>
    <property type="match status" value="1"/>
</dbReference>
<dbReference type="PANTHER" id="PTHR46401:SF2">
    <property type="entry name" value="GLYCOSYLTRANSFERASE WBBK-RELATED"/>
    <property type="match status" value="1"/>
</dbReference>
<dbReference type="AlphaFoldDB" id="A0AAC9K9V2"/>
<evidence type="ECO:0000313" key="3">
    <source>
        <dbReference type="EMBL" id="APH54686.1"/>
    </source>
</evidence>
<evidence type="ECO:0000259" key="2">
    <source>
        <dbReference type="Pfam" id="PF00534"/>
    </source>
</evidence>
<feature type="domain" description="Glycosyl transferase family 1" evidence="2">
    <location>
        <begin position="180"/>
        <end position="331"/>
    </location>
</feature>
<gene>
    <name evidence="3" type="ORF">GbCGDNIH9_1389</name>
</gene>
<dbReference type="SUPFAM" id="SSF53756">
    <property type="entry name" value="UDP-Glycosyltransferase/glycogen phosphorylase"/>
    <property type="match status" value="1"/>
</dbReference>
<reference evidence="4" key="1">
    <citation type="submission" date="2016-11" db="EMBL/GenBank/DDBJ databases">
        <title>Comparative genomic and phenotypic analysis of Granulibacter bethesdensis clinical isolates from patients with chronic granulomatous disease.</title>
        <authorList>
            <person name="Zarember K.A."/>
            <person name="Porcella S.F."/>
            <person name="Chu J."/>
            <person name="Ding L."/>
            <person name="Dahlstrom E."/>
            <person name="Barbian K."/>
            <person name="Martens C."/>
            <person name="Sykora L."/>
            <person name="Kramer S."/>
            <person name="Pettinato A.M."/>
            <person name="Hong H."/>
            <person name="Wald G."/>
            <person name="Berg L.J."/>
            <person name="Rogge L.S."/>
            <person name="Greenberg D.E."/>
            <person name="Falcone E.L."/>
            <person name="Neves J.F."/>
            <person name="Simoes M.J."/>
            <person name="Casal M."/>
            <person name="Rodriguez-Lopez F.C."/>
            <person name="Zelazny A."/>
            <person name="Gallin J.I."/>
            <person name="Holland S.M."/>
        </authorList>
    </citation>
    <scope>NUCLEOTIDE SEQUENCE [LARGE SCALE GENOMIC DNA]</scope>
    <source>
        <strain evidence="4">NIH9.1</strain>
    </source>
</reference>
<evidence type="ECO:0000313" key="4">
    <source>
        <dbReference type="Proteomes" id="UP000182373"/>
    </source>
</evidence>
<keyword evidence="1 3" id="KW-0808">Transferase</keyword>
<dbReference type="EC" id="2.4.1.-" evidence="3"/>
<dbReference type="GO" id="GO:0009103">
    <property type="term" value="P:lipopolysaccharide biosynthetic process"/>
    <property type="evidence" value="ECO:0007669"/>
    <property type="project" value="TreeGrafter"/>
</dbReference>
<keyword evidence="3" id="KW-0328">Glycosyltransferase</keyword>
<sequence length="357" mass="38641">MMHIFFIQPAATDPTAGGHRYNRELIEALQQQGHSVTDITLKARFVHDARAAEEEAKQVFSTLTASSGRNSRIVIDGMSLPAFHHLPPSALRCLTPLIHHPGAAGQRGDCPGPDANVQQAEQTVLSAVSHAVVTLEQTRDRLIREYGVADAQISVVESGFAAYAPAPGTRNRDSSSACEILSVGTLVKRKGYDVLLKALARLTDLSWHLTITGNTQRDPAYVEVIREQAEQAGLSSRVTLLSCPGHETLQTLWDAADLYAQASWWDGPLSAVLQSLRRGIPLAITASQEAAMRLPLNAGALCAPGDHETLSKVLRRLIFDDSLRKSYATAAWNFGAGLPGWDMQAQTFIHALPPTGF</sequence>
<dbReference type="InterPro" id="IPR001296">
    <property type="entry name" value="Glyco_trans_1"/>
</dbReference>
<protein>
    <submittedName>
        <fullName evidence="3">Glycosyltransferase</fullName>
        <ecNumber evidence="3">2.4.1.-</ecNumber>
    </submittedName>
</protein>
<dbReference type="GO" id="GO:0016757">
    <property type="term" value="F:glycosyltransferase activity"/>
    <property type="evidence" value="ECO:0007669"/>
    <property type="project" value="UniProtKB-KW"/>
</dbReference>
<evidence type="ECO:0000256" key="1">
    <source>
        <dbReference type="ARBA" id="ARBA00022679"/>
    </source>
</evidence>
<accession>A0AAC9K9V2</accession>
<organism evidence="3 4">
    <name type="scientific">Granulibacter bethesdensis</name>
    <dbReference type="NCBI Taxonomy" id="364410"/>
    <lineage>
        <taxon>Bacteria</taxon>
        <taxon>Pseudomonadati</taxon>
        <taxon>Pseudomonadota</taxon>
        <taxon>Alphaproteobacteria</taxon>
        <taxon>Acetobacterales</taxon>
        <taxon>Acetobacteraceae</taxon>
        <taxon>Granulibacter</taxon>
    </lineage>
</organism>
<proteinExistence type="predicted"/>
<dbReference type="Gene3D" id="3.40.50.2000">
    <property type="entry name" value="Glycogen Phosphorylase B"/>
    <property type="match status" value="1"/>
</dbReference>